<comment type="caution">
    <text evidence="1">The sequence shown here is derived from an EMBL/GenBank/DDBJ whole genome shotgun (WGS) entry which is preliminary data.</text>
</comment>
<organism evidence="1 2">
    <name type="scientific">Ajellomyces capsulatus</name>
    <name type="common">Darling's disease fungus</name>
    <name type="synonym">Histoplasma capsulatum</name>
    <dbReference type="NCBI Taxonomy" id="5037"/>
    <lineage>
        <taxon>Eukaryota</taxon>
        <taxon>Fungi</taxon>
        <taxon>Dikarya</taxon>
        <taxon>Ascomycota</taxon>
        <taxon>Pezizomycotina</taxon>
        <taxon>Eurotiomycetes</taxon>
        <taxon>Eurotiomycetidae</taxon>
        <taxon>Onygenales</taxon>
        <taxon>Ajellomycetaceae</taxon>
        <taxon>Histoplasma</taxon>
    </lineage>
</organism>
<dbReference type="EMBL" id="JAEVHI010000001">
    <property type="protein sequence ID" value="KAG5303661.1"/>
    <property type="molecule type" value="Genomic_DNA"/>
</dbReference>
<gene>
    <name evidence="1" type="ORF">I7I52_01716</name>
</gene>
<evidence type="ECO:0000313" key="1">
    <source>
        <dbReference type="EMBL" id="KAG5303661.1"/>
    </source>
</evidence>
<sequence length="61" mass="6624">MIADRVETDSLQEPTFSLGAARAPFSSKMLRGLRLAQPANCISSGTSCSCIQFLQNTFNQL</sequence>
<dbReference type="Proteomes" id="UP000670092">
    <property type="component" value="Unassembled WGS sequence"/>
</dbReference>
<dbReference type="VEuPathDB" id="FungiDB:I7I52_01716"/>
<proteinExistence type="predicted"/>
<reference evidence="1 2" key="1">
    <citation type="submission" date="2021-01" db="EMBL/GenBank/DDBJ databases">
        <title>Chromosome-level genome assembly of a human fungal pathogen reveals clustering of transcriptionally co-regulated genes.</title>
        <authorList>
            <person name="Voorhies M."/>
            <person name="Cohen S."/>
            <person name="Shea T.P."/>
            <person name="Petrus S."/>
            <person name="Munoz J.F."/>
            <person name="Poplawski S."/>
            <person name="Goldman W.E."/>
            <person name="Michael T."/>
            <person name="Cuomo C.A."/>
            <person name="Sil A."/>
            <person name="Beyhan S."/>
        </authorList>
    </citation>
    <scope>NUCLEOTIDE SEQUENCE [LARGE SCALE GENOMIC DNA]</scope>
    <source>
        <strain evidence="1 2">G184AR</strain>
    </source>
</reference>
<name>A0A8H8D6Q0_AJECA</name>
<dbReference type="AlphaFoldDB" id="A0A8H8D6Q0"/>
<protein>
    <submittedName>
        <fullName evidence="1">Uncharacterized protein</fullName>
    </submittedName>
</protein>
<evidence type="ECO:0000313" key="2">
    <source>
        <dbReference type="Proteomes" id="UP000670092"/>
    </source>
</evidence>
<accession>A0A8H8D6Q0</accession>